<keyword evidence="2" id="KW-1185">Reference proteome</keyword>
<gene>
    <name evidence="1" type="ORF">LY89DRAFT_737973</name>
</gene>
<organism evidence="1 2">
    <name type="scientific">Mollisia scopiformis</name>
    <name type="common">Conifer needle endophyte fungus</name>
    <name type="synonym">Phialocephala scopiformis</name>
    <dbReference type="NCBI Taxonomy" id="149040"/>
    <lineage>
        <taxon>Eukaryota</taxon>
        <taxon>Fungi</taxon>
        <taxon>Dikarya</taxon>
        <taxon>Ascomycota</taxon>
        <taxon>Pezizomycotina</taxon>
        <taxon>Leotiomycetes</taxon>
        <taxon>Helotiales</taxon>
        <taxon>Mollisiaceae</taxon>
        <taxon>Mollisia</taxon>
    </lineage>
</organism>
<name>A0A194WZN5_MOLSC</name>
<proteinExistence type="predicted"/>
<dbReference type="KEGG" id="psco:LY89DRAFT_737973"/>
<dbReference type="RefSeq" id="XP_018067432.1">
    <property type="nucleotide sequence ID" value="XM_018220317.1"/>
</dbReference>
<accession>A0A194WZN5</accession>
<dbReference type="Proteomes" id="UP000070700">
    <property type="component" value="Unassembled WGS sequence"/>
</dbReference>
<dbReference type="InParanoid" id="A0A194WZN5"/>
<dbReference type="AlphaFoldDB" id="A0A194WZN5"/>
<evidence type="ECO:0000313" key="1">
    <source>
        <dbReference type="EMBL" id="KUJ13077.1"/>
    </source>
</evidence>
<protein>
    <submittedName>
        <fullName evidence="1">Uncharacterized protein</fullName>
    </submittedName>
</protein>
<sequence length="230" mass="26249">MRIGMSTSLNSLFFFYHAGHDNEGEFLMVPTKTYPSNCGVPWRHIMANPRKMTGNVLAVIDACYGAAATDPNALLGNMRRIEFPTAYDDDGEAQGPGECSCTQIILDFLNQQADTSEVIIAFEIHTRMRKWMLAMRAMIRKFGPPPKEGKFAAECESYHRIERGRTGESWGDAGYELGFYETFAAVEEAMRLVKETVDERERLEAVERKESSLRNYGKTFWTSFRQEQRL</sequence>
<dbReference type="EMBL" id="KQ947423">
    <property type="protein sequence ID" value="KUJ13077.1"/>
    <property type="molecule type" value="Genomic_DNA"/>
</dbReference>
<dbReference type="GeneID" id="28830043"/>
<evidence type="ECO:0000313" key="2">
    <source>
        <dbReference type="Proteomes" id="UP000070700"/>
    </source>
</evidence>
<reference evidence="1 2" key="1">
    <citation type="submission" date="2015-10" db="EMBL/GenBank/DDBJ databases">
        <title>Full genome of DAOMC 229536 Phialocephala scopiformis, a fungal endophyte of spruce producing the potent anti-insectan compound rugulosin.</title>
        <authorList>
            <consortium name="DOE Joint Genome Institute"/>
            <person name="Walker A.K."/>
            <person name="Frasz S.L."/>
            <person name="Seifert K.A."/>
            <person name="Miller J.D."/>
            <person name="Mondo S.J."/>
            <person name="Labutti K."/>
            <person name="Lipzen A."/>
            <person name="Dockter R."/>
            <person name="Kennedy M."/>
            <person name="Grigoriev I.V."/>
            <person name="Spatafora J.W."/>
        </authorList>
    </citation>
    <scope>NUCLEOTIDE SEQUENCE [LARGE SCALE GENOMIC DNA]</scope>
    <source>
        <strain evidence="1 2">CBS 120377</strain>
    </source>
</reference>